<protein>
    <submittedName>
        <fullName evidence="1">Uncharacterized protein</fullName>
    </submittedName>
</protein>
<keyword evidence="2" id="KW-1185">Reference proteome</keyword>
<evidence type="ECO:0000313" key="1">
    <source>
        <dbReference type="EMBL" id="EXB90190.1"/>
    </source>
</evidence>
<reference evidence="2" key="1">
    <citation type="submission" date="2013-01" db="EMBL/GenBank/DDBJ databases">
        <title>Draft Genome Sequence of a Mulberry Tree, Morus notabilis C.K. Schneid.</title>
        <authorList>
            <person name="He N."/>
            <person name="Zhao S."/>
        </authorList>
    </citation>
    <scope>NUCLEOTIDE SEQUENCE</scope>
</reference>
<evidence type="ECO:0000313" key="2">
    <source>
        <dbReference type="Proteomes" id="UP000030645"/>
    </source>
</evidence>
<proteinExistence type="predicted"/>
<gene>
    <name evidence="1" type="ORF">L484_015484</name>
</gene>
<sequence>MFFAFSYNIVRVEKDVEPNPWRRSFGKARKKVEKISVAPQPRSVGAAAPRGCYNTKQASANTGCAHLG</sequence>
<name>W9S5R8_9ROSA</name>
<dbReference type="Proteomes" id="UP000030645">
    <property type="component" value="Unassembled WGS sequence"/>
</dbReference>
<dbReference type="AlphaFoldDB" id="W9S5R8"/>
<organism evidence="1 2">
    <name type="scientific">Morus notabilis</name>
    <dbReference type="NCBI Taxonomy" id="981085"/>
    <lineage>
        <taxon>Eukaryota</taxon>
        <taxon>Viridiplantae</taxon>
        <taxon>Streptophyta</taxon>
        <taxon>Embryophyta</taxon>
        <taxon>Tracheophyta</taxon>
        <taxon>Spermatophyta</taxon>
        <taxon>Magnoliopsida</taxon>
        <taxon>eudicotyledons</taxon>
        <taxon>Gunneridae</taxon>
        <taxon>Pentapetalae</taxon>
        <taxon>rosids</taxon>
        <taxon>fabids</taxon>
        <taxon>Rosales</taxon>
        <taxon>Moraceae</taxon>
        <taxon>Moreae</taxon>
        <taxon>Morus</taxon>
    </lineage>
</organism>
<dbReference type="EMBL" id="KE345020">
    <property type="protein sequence ID" value="EXB90190.1"/>
    <property type="molecule type" value="Genomic_DNA"/>
</dbReference>
<accession>W9S5R8</accession>